<name>A0A6N2R2S1_ANAHA</name>
<feature type="coiled-coil region" evidence="1">
    <location>
        <begin position="45"/>
        <end position="72"/>
    </location>
</feature>
<feature type="coiled-coil region" evidence="1">
    <location>
        <begin position="194"/>
        <end position="231"/>
    </location>
</feature>
<dbReference type="RefSeq" id="WP_118628072.1">
    <property type="nucleotide sequence ID" value="NZ_CACRSX010000006.1"/>
</dbReference>
<sequence>MELKIYNPQEEGFLKEIDWNYEELKTEIQGKANDYMNLVYTADQVKDAKKDRANLNKFVEALESKRKEIKKQITEPYSAFEKQEKELIGIVNKAITNIDTQIKGYEEATRQEKLEKVKEIYAKTIGGLADVVTFDKIFKESWLNVSTTFKSITKEITEIRDKVDNDLFVINADTSSFAYEMKEEYLKNFDLTAAINKKQKLEETAKQKAIYEEQLKQEEQQRKQRSQEEAKKVVFAGKSKKKPVKAHKSINNTGEKISTITFRCTVKEHNFKEVNARLSLVQKVCEEFKIIDPKEEL</sequence>
<organism evidence="2">
    <name type="scientific">Anaerostipes hadrus</name>
    <dbReference type="NCBI Taxonomy" id="649756"/>
    <lineage>
        <taxon>Bacteria</taxon>
        <taxon>Bacillati</taxon>
        <taxon>Bacillota</taxon>
        <taxon>Clostridia</taxon>
        <taxon>Lachnospirales</taxon>
        <taxon>Lachnospiraceae</taxon>
        <taxon>Anaerostipes</taxon>
    </lineage>
</organism>
<reference evidence="2" key="1">
    <citation type="submission" date="2019-11" db="EMBL/GenBank/DDBJ databases">
        <authorList>
            <person name="Feng L."/>
        </authorList>
    </citation>
    <scope>NUCLEOTIDE SEQUENCE</scope>
    <source>
        <strain evidence="2">AhadrusLFYP4</strain>
    </source>
</reference>
<proteinExistence type="predicted"/>
<dbReference type="AlphaFoldDB" id="A0A6N2R2S1"/>
<dbReference type="InterPro" id="IPR009785">
    <property type="entry name" value="Prophage_Lj928_Orf309"/>
</dbReference>
<evidence type="ECO:0000313" key="2">
    <source>
        <dbReference type="EMBL" id="VYS75046.1"/>
    </source>
</evidence>
<gene>
    <name evidence="2" type="ORF">AHLFYP4_00239</name>
</gene>
<dbReference type="EMBL" id="CACRSX010000006">
    <property type="protein sequence ID" value="VYS75046.1"/>
    <property type="molecule type" value="Genomic_DNA"/>
</dbReference>
<evidence type="ECO:0000256" key="1">
    <source>
        <dbReference type="SAM" id="Coils"/>
    </source>
</evidence>
<accession>A0A6N2R2S1</accession>
<dbReference type="Pfam" id="PF07083">
    <property type="entry name" value="DUF1351"/>
    <property type="match status" value="1"/>
</dbReference>
<protein>
    <recommendedName>
        <fullName evidence="3">DUF1351 domain-containing protein</fullName>
    </recommendedName>
</protein>
<keyword evidence="1" id="KW-0175">Coiled coil</keyword>
<evidence type="ECO:0008006" key="3">
    <source>
        <dbReference type="Google" id="ProtNLM"/>
    </source>
</evidence>